<reference evidence="2" key="1">
    <citation type="submission" date="2018-09" db="EMBL/GenBank/DDBJ databases">
        <authorList>
            <person name="Livingstone P.G."/>
            <person name="Whitworth D.E."/>
        </authorList>
    </citation>
    <scope>NUCLEOTIDE SEQUENCE [LARGE SCALE GENOMIC DNA]</scope>
    <source>
        <strain evidence="2">AB047A</strain>
    </source>
</reference>
<accession>A0A3A8Q948</accession>
<evidence type="ECO:0008006" key="3">
    <source>
        <dbReference type="Google" id="ProtNLM"/>
    </source>
</evidence>
<dbReference type="AlphaFoldDB" id="A0A3A8Q948"/>
<dbReference type="Proteomes" id="UP000282656">
    <property type="component" value="Unassembled WGS sequence"/>
</dbReference>
<organism evidence="1 2">
    <name type="scientific">Corallococcus interemptor</name>
    <dbReference type="NCBI Taxonomy" id="2316720"/>
    <lineage>
        <taxon>Bacteria</taxon>
        <taxon>Pseudomonadati</taxon>
        <taxon>Myxococcota</taxon>
        <taxon>Myxococcia</taxon>
        <taxon>Myxococcales</taxon>
        <taxon>Cystobacterineae</taxon>
        <taxon>Myxococcaceae</taxon>
        <taxon>Corallococcus</taxon>
    </lineage>
</organism>
<dbReference type="RefSeq" id="WP_121770848.1">
    <property type="nucleotide sequence ID" value="NZ_RAWM01000075.1"/>
</dbReference>
<protein>
    <recommendedName>
        <fullName evidence="3">PD-(D/E)XK endonuclease-like domain-containing protein</fullName>
    </recommendedName>
</protein>
<keyword evidence="2" id="KW-1185">Reference proteome</keyword>
<dbReference type="OrthoDB" id="9922806at2"/>
<gene>
    <name evidence="1" type="ORF">D7X96_24375</name>
</gene>
<dbReference type="EMBL" id="RAWM01000075">
    <property type="protein sequence ID" value="RKH65146.1"/>
    <property type="molecule type" value="Genomic_DNA"/>
</dbReference>
<name>A0A3A8Q948_9BACT</name>
<evidence type="ECO:0000313" key="1">
    <source>
        <dbReference type="EMBL" id="RKH65146.1"/>
    </source>
</evidence>
<comment type="caution">
    <text evidence="1">The sequence shown here is derived from an EMBL/GenBank/DDBJ whole genome shotgun (WGS) entry which is preliminary data.</text>
</comment>
<evidence type="ECO:0000313" key="2">
    <source>
        <dbReference type="Proteomes" id="UP000282656"/>
    </source>
</evidence>
<sequence>MLMLLPQEQPFIYNPRWPKVGCLAASDGDFISGRTLYDVKCVDPRKGKLSREYLFQLLGYACMNACDLSGHQLGTLGLLNPRAGFAWSMELEAFCRAIGAGSFDRVLQQFCEQTAATVRE</sequence>
<proteinExistence type="predicted"/>